<feature type="signal peptide" evidence="1">
    <location>
        <begin position="1"/>
        <end position="18"/>
    </location>
</feature>
<dbReference type="AlphaFoldDB" id="A0A821VV18"/>
<dbReference type="PANTHER" id="PTHR10742">
    <property type="entry name" value="FLAVIN MONOAMINE OXIDASE"/>
    <property type="match status" value="1"/>
</dbReference>
<sequence>MHTYDIIIIGLGCAGVSAASTLAKAGKKVLALEAMDRIGGRVRTVPFGDGVVEVGAEWIHGTGNSSTYRIAMQHNITIIPQDPIFKVYQSDGTETDDDLLLNDLVNICFVLVGQKHKIFVGGLGEFITSRLLLNVKSKYPYLIKDKDFLSEFVRLMNSYISVHEATNDWNEVDAQSEYEDLKGHQHMSWHRYGYKTLFDLMLNTYNNGPGLPNLDIKLNTEVTQIIWPKDGADVRVVCADGSTHTSRHVIVTVSLGVLKERYETLFKPGLPREKVEAIEKTSIGAVCKIIFKFEKAWWKGKETYYGFMWKTEDIEKLPKEDYWITKIFGASRPRGSTNTLCLWTSGEVGKLLEIMPEDIMKRKCMELLRKFMGKSYDIPEPTGMIRSTWFSNPFTRGSYSYDNRRTTQNANNRRFLAEPLRDTLGVPRLLFAGEATDALHFSTVHGAIDSGYREAKRLIKNSKL</sequence>
<reference evidence="3" key="1">
    <citation type="submission" date="2021-02" db="EMBL/GenBank/DDBJ databases">
        <authorList>
            <person name="Steward A R."/>
        </authorList>
    </citation>
    <scope>NUCLEOTIDE SEQUENCE</scope>
</reference>
<proteinExistence type="predicted"/>
<dbReference type="SUPFAM" id="SSF51905">
    <property type="entry name" value="FAD/NAD(P)-binding domain"/>
    <property type="match status" value="1"/>
</dbReference>
<dbReference type="Gene3D" id="3.50.50.60">
    <property type="entry name" value="FAD/NAD(P)-binding domain"/>
    <property type="match status" value="1"/>
</dbReference>
<keyword evidence="1" id="KW-0732">Signal</keyword>
<evidence type="ECO:0000256" key="1">
    <source>
        <dbReference type="SAM" id="SignalP"/>
    </source>
</evidence>
<evidence type="ECO:0000259" key="2">
    <source>
        <dbReference type="Pfam" id="PF01593"/>
    </source>
</evidence>
<dbReference type="InterPro" id="IPR036188">
    <property type="entry name" value="FAD/NAD-bd_sf"/>
</dbReference>
<gene>
    <name evidence="3" type="ORF">PMACD_LOCUS12382</name>
</gene>
<evidence type="ECO:0000313" key="3">
    <source>
        <dbReference type="EMBL" id="CAF4913796.1"/>
    </source>
</evidence>
<name>A0A821VV18_9NEOP</name>
<protein>
    <recommendedName>
        <fullName evidence="2">Amine oxidase domain-containing protein</fullName>
    </recommendedName>
</protein>
<dbReference type="InterPro" id="IPR050281">
    <property type="entry name" value="Flavin_monoamine_oxidase"/>
</dbReference>
<keyword evidence="4" id="KW-1185">Reference proteome</keyword>
<feature type="chain" id="PRO_5032388477" description="Amine oxidase domain-containing protein" evidence="1">
    <location>
        <begin position="19"/>
        <end position="464"/>
    </location>
</feature>
<comment type="caution">
    <text evidence="3">The sequence shown here is derived from an EMBL/GenBank/DDBJ whole genome shotgun (WGS) entry which is preliminary data.</text>
</comment>
<dbReference type="PANTHER" id="PTHR10742:SF398">
    <property type="entry name" value="AMINE OXIDASE DOMAIN-CONTAINING PROTEIN-RELATED"/>
    <property type="match status" value="1"/>
</dbReference>
<dbReference type="SUPFAM" id="SSF54373">
    <property type="entry name" value="FAD-linked reductases, C-terminal domain"/>
    <property type="match status" value="1"/>
</dbReference>
<dbReference type="Pfam" id="PF01593">
    <property type="entry name" value="Amino_oxidase"/>
    <property type="match status" value="1"/>
</dbReference>
<dbReference type="EMBL" id="CAJOBZ010000047">
    <property type="protein sequence ID" value="CAF4913796.1"/>
    <property type="molecule type" value="Genomic_DNA"/>
</dbReference>
<dbReference type="OrthoDB" id="5046242at2759"/>
<dbReference type="Proteomes" id="UP000663880">
    <property type="component" value="Unassembled WGS sequence"/>
</dbReference>
<dbReference type="Gene3D" id="3.90.660.10">
    <property type="match status" value="1"/>
</dbReference>
<feature type="domain" description="Amine oxidase" evidence="2">
    <location>
        <begin position="14"/>
        <end position="459"/>
    </location>
</feature>
<evidence type="ECO:0000313" key="4">
    <source>
        <dbReference type="Proteomes" id="UP000663880"/>
    </source>
</evidence>
<organism evidence="3 4">
    <name type="scientific">Pieris macdunnoughi</name>
    <dbReference type="NCBI Taxonomy" id="345717"/>
    <lineage>
        <taxon>Eukaryota</taxon>
        <taxon>Metazoa</taxon>
        <taxon>Ecdysozoa</taxon>
        <taxon>Arthropoda</taxon>
        <taxon>Hexapoda</taxon>
        <taxon>Insecta</taxon>
        <taxon>Pterygota</taxon>
        <taxon>Neoptera</taxon>
        <taxon>Endopterygota</taxon>
        <taxon>Lepidoptera</taxon>
        <taxon>Glossata</taxon>
        <taxon>Ditrysia</taxon>
        <taxon>Papilionoidea</taxon>
        <taxon>Pieridae</taxon>
        <taxon>Pierinae</taxon>
        <taxon>Pieris</taxon>
    </lineage>
</organism>
<dbReference type="GO" id="GO:0046592">
    <property type="term" value="F:polyamine oxidase activity"/>
    <property type="evidence" value="ECO:0007669"/>
    <property type="project" value="TreeGrafter"/>
</dbReference>
<accession>A0A821VV18</accession>
<dbReference type="InterPro" id="IPR002937">
    <property type="entry name" value="Amino_oxidase"/>
</dbReference>